<dbReference type="InterPro" id="IPR003680">
    <property type="entry name" value="Flavodoxin_fold"/>
</dbReference>
<dbReference type="PANTHER" id="PTHR47307">
    <property type="entry name" value="GLUTATHIONE-REGULATED POTASSIUM-EFFLUX SYSTEM ANCILLARY PROTEIN KEFG"/>
    <property type="match status" value="1"/>
</dbReference>
<dbReference type="GO" id="GO:0003955">
    <property type="term" value="F:NAD(P)H dehydrogenase (quinone) activity"/>
    <property type="evidence" value="ECO:0007669"/>
    <property type="project" value="TreeGrafter"/>
</dbReference>
<evidence type="ECO:0000259" key="2">
    <source>
        <dbReference type="Pfam" id="PF02525"/>
    </source>
</evidence>
<dbReference type="GO" id="GO:0009055">
    <property type="term" value="F:electron transfer activity"/>
    <property type="evidence" value="ECO:0007669"/>
    <property type="project" value="TreeGrafter"/>
</dbReference>
<dbReference type="Pfam" id="PF02525">
    <property type="entry name" value="Flavodoxin_2"/>
    <property type="match status" value="1"/>
</dbReference>
<accession>A0A095VJB6</accession>
<gene>
    <name evidence="3" type="ORF">HA49_05220</name>
</gene>
<feature type="domain" description="Flavodoxin-like fold" evidence="2">
    <location>
        <begin position="2"/>
        <end position="167"/>
    </location>
</feature>
<dbReference type="GO" id="GO:0010181">
    <property type="term" value="F:FMN binding"/>
    <property type="evidence" value="ECO:0007669"/>
    <property type="project" value="TreeGrafter"/>
</dbReference>
<dbReference type="PANTHER" id="PTHR47307:SF2">
    <property type="entry name" value="GLUTATHIONE-REGULATED POTASSIUM-EFFLUX SYSTEM ANCILLARY PROTEIN KEFF"/>
    <property type="match status" value="1"/>
</dbReference>
<dbReference type="RefSeq" id="WP_038019237.1">
    <property type="nucleotide sequence ID" value="NZ_JPKR02000004.1"/>
</dbReference>
<dbReference type="Proteomes" id="UP000029577">
    <property type="component" value="Unassembled WGS sequence"/>
</dbReference>
<dbReference type="SUPFAM" id="SSF52218">
    <property type="entry name" value="Flavoproteins"/>
    <property type="match status" value="1"/>
</dbReference>
<evidence type="ECO:0000313" key="4">
    <source>
        <dbReference type="Proteomes" id="UP000029577"/>
    </source>
</evidence>
<dbReference type="STRING" id="642227.HA49_05220"/>
<keyword evidence="4" id="KW-1185">Reference proteome</keyword>
<reference evidence="3" key="1">
    <citation type="submission" date="2014-12" db="EMBL/GenBank/DDBJ databases">
        <title>The draft genome of the Tatumella morbirosei type strain, LMG23360T isolated from pineapple rot.</title>
        <authorList>
            <person name="Smits T.H."/>
            <person name="Palmer M."/>
            <person name="Venter S.N."/>
            <person name="Duffy B."/>
            <person name="Steenkamp E.T."/>
            <person name="Chan W.Y."/>
            <person name="Coutinho T.A."/>
            <person name="Coetzee M.P."/>
            <person name="De Maayer P."/>
        </authorList>
    </citation>
    <scope>NUCLEOTIDE SEQUENCE [LARGE SCALE GENOMIC DNA]</scope>
    <source>
        <strain evidence="3">LMG 23360</strain>
    </source>
</reference>
<dbReference type="Gene3D" id="3.40.50.360">
    <property type="match status" value="1"/>
</dbReference>
<dbReference type="eggNOG" id="COG2249">
    <property type="taxonomic scope" value="Bacteria"/>
</dbReference>
<sequence>MILIIYAHPYPGYSHANRFMLEQVKDLPYVKIHSLYDNYPDFAIDITREQQLLSEASLVILQHPMQWYSMPPLLKLWLDKVLTHGWAYGHNGRQLQGKSLMWAVTTGGNLNHFSLGDHPGFGVLAQPIQATALYCGMKWLPPFTMHNAFISDDNDLKQQAVQYRNRLEAWKEQNHG</sequence>
<dbReference type="InterPro" id="IPR029039">
    <property type="entry name" value="Flavoprotein-like_sf"/>
</dbReference>
<dbReference type="AlphaFoldDB" id="A0A095VJB6"/>
<protein>
    <submittedName>
        <fullName evidence="3">Potassium transporter KefF</fullName>
    </submittedName>
</protein>
<dbReference type="OrthoDB" id="9798454at2"/>
<dbReference type="NCBIfam" id="NF002044">
    <property type="entry name" value="PRK00871.1"/>
    <property type="match status" value="1"/>
</dbReference>
<name>A0A095VJB6_9GAMM</name>
<keyword evidence="1" id="KW-0560">Oxidoreductase</keyword>
<comment type="caution">
    <text evidence="3">The sequence shown here is derived from an EMBL/GenBank/DDBJ whole genome shotgun (WGS) entry which is preliminary data.</text>
</comment>
<dbReference type="InterPro" id="IPR046980">
    <property type="entry name" value="KefG/KefF"/>
</dbReference>
<proteinExistence type="predicted"/>
<organism evidence="3 4">
    <name type="scientific">Tatumella morbirosei</name>
    <dbReference type="NCBI Taxonomy" id="642227"/>
    <lineage>
        <taxon>Bacteria</taxon>
        <taxon>Pseudomonadati</taxon>
        <taxon>Pseudomonadota</taxon>
        <taxon>Gammaproteobacteria</taxon>
        <taxon>Enterobacterales</taxon>
        <taxon>Erwiniaceae</taxon>
        <taxon>Tatumella</taxon>
    </lineage>
</organism>
<evidence type="ECO:0000256" key="1">
    <source>
        <dbReference type="ARBA" id="ARBA00023002"/>
    </source>
</evidence>
<evidence type="ECO:0000313" key="3">
    <source>
        <dbReference type="EMBL" id="KGD74720.1"/>
    </source>
</evidence>
<dbReference type="EMBL" id="JPKR02000004">
    <property type="protein sequence ID" value="KGD74720.1"/>
    <property type="molecule type" value="Genomic_DNA"/>
</dbReference>